<protein>
    <recommendedName>
        <fullName evidence="8">Cytosine-specific methyltransferase</fullName>
        <ecNumber evidence="8">2.1.1.37</ecNumber>
    </recommendedName>
</protein>
<evidence type="ECO:0000256" key="4">
    <source>
        <dbReference type="ARBA" id="ARBA00022747"/>
    </source>
</evidence>
<proteinExistence type="inferred from homology"/>
<evidence type="ECO:0000256" key="7">
    <source>
        <dbReference type="RuleBase" id="RU000416"/>
    </source>
</evidence>
<dbReference type="InterPro" id="IPR029063">
    <property type="entry name" value="SAM-dependent_MTases_sf"/>
</dbReference>
<comment type="caution">
    <text evidence="9">The sequence shown here is derived from an EMBL/GenBank/DDBJ whole genome shotgun (WGS) entry which is preliminary data.</text>
</comment>
<dbReference type="PANTHER" id="PTHR10629:SF52">
    <property type="entry name" value="DNA (CYTOSINE-5)-METHYLTRANSFERASE 1"/>
    <property type="match status" value="1"/>
</dbReference>
<comment type="similarity">
    <text evidence="6 7">Belongs to the class I-like SAM-binding methyltransferase superfamily. C5-methyltransferase family.</text>
</comment>
<dbReference type="Proteomes" id="UP000190813">
    <property type="component" value="Unassembled WGS sequence"/>
</dbReference>
<evidence type="ECO:0000256" key="6">
    <source>
        <dbReference type="PROSITE-ProRule" id="PRU01016"/>
    </source>
</evidence>
<dbReference type="EMBL" id="MAHX01000005">
    <property type="protein sequence ID" value="OPC68086.1"/>
    <property type="molecule type" value="Genomic_DNA"/>
</dbReference>
<dbReference type="EC" id="2.1.1.37" evidence="8"/>
<keyword evidence="10" id="KW-1185">Reference proteome</keyword>
<sequence>MKQLNYIDLFAGAGGLSEGFIRAGFEPVAHVEYDRAACYTLKTRVAFHFLHEIGKINIYYEYLKGKISREELYSHVPENILNSVINAEIGKDNNEIFNSIDGLLGKESVDLIIGGPPCQAYSIVGRAPLKHKKDDERTRLYIQYGRFLKKYSPKMFVFENVPGILSAADGQYYKNLQSYYKRLGYKVEAKLLNSYNYGVVQHRQRVIIIGWKKELNFSYPDIPAINDKYYRDIIFSDLPPIKPGENKKTHKYYKETNDYLTNNAIRNGIDFVSQHITRPHNERDLMIYKLAIKYLEQGERLKNDQIPVEMRTQKNISDFLDRFKVVDREPHTMIAHIAKDGHHFIHPDKKQLRSISVREAARIQSFPDDYYFEGIKENQPRTSAFRQIGNAVPPLMAEKIAEQINKILDNARTK</sequence>
<dbReference type="Gene3D" id="3.90.120.10">
    <property type="entry name" value="DNA Methylase, subunit A, domain 2"/>
    <property type="match status" value="1"/>
</dbReference>
<gene>
    <name evidence="9" type="ORF">BAZ10_12930</name>
</gene>
<dbReference type="InterPro" id="IPR031303">
    <property type="entry name" value="C5_meth_CS"/>
</dbReference>
<dbReference type="InterPro" id="IPR018117">
    <property type="entry name" value="C5_DNA_meth_AS"/>
</dbReference>
<organism evidence="9 10">
    <name type="scientific">Elizabethkingia occulta</name>
    <dbReference type="NCBI Taxonomy" id="1867263"/>
    <lineage>
        <taxon>Bacteria</taxon>
        <taxon>Pseudomonadati</taxon>
        <taxon>Bacteroidota</taxon>
        <taxon>Flavobacteriia</taxon>
        <taxon>Flavobacteriales</taxon>
        <taxon>Weeksellaceae</taxon>
        <taxon>Elizabethkingia</taxon>
    </lineage>
</organism>
<dbReference type="PANTHER" id="PTHR10629">
    <property type="entry name" value="CYTOSINE-SPECIFIC METHYLTRANSFERASE"/>
    <property type="match status" value="1"/>
</dbReference>
<dbReference type="GO" id="GO:0032259">
    <property type="term" value="P:methylation"/>
    <property type="evidence" value="ECO:0007669"/>
    <property type="project" value="UniProtKB-KW"/>
</dbReference>
<name>A0A1T3MU88_9FLAO</name>
<dbReference type="PROSITE" id="PS51679">
    <property type="entry name" value="SAM_MT_C5"/>
    <property type="match status" value="1"/>
</dbReference>
<keyword evidence="4" id="KW-0680">Restriction system</keyword>
<dbReference type="SUPFAM" id="SSF53335">
    <property type="entry name" value="S-adenosyl-L-methionine-dependent methyltransferases"/>
    <property type="match status" value="1"/>
</dbReference>
<dbReference type="GO" id="GO:0003886">
    <property type="term" value="F:DNA (cytosine-5-)-methyltransferase activity"/>
    <property type="evidence" value="ECO:0007669"/>
    <property type="project" value="UniProtKB-EC"/>
</dbReference>
<evidence type="ECO:0000313" key="10">
    <source>
        <dbReference type="Proteomes" id="UP000190813"/>
    </source>
</evidence>
<evidence type="ECO:0000256" key="3">
    <source>
        <dbReference type="ARBA" id="ARBA00022691"/>
    </source>
</evidence>
<dbReference type="GO" id="GO:0003677">
    <property type="term" value="F:DNA binding"/>
    <property type="evidence" value="ECO:0007669"/>
    <property type="project" value="TreeGrafter"/>
</dbReference>
<keyword evidence="2 6" id="KW-0808">Transferase</keyword>
<comment type="catalytic activity">
    <reaction evidence="5 8">
        <text>a 2'-deoxycytidine in DNA + S-adenosyl-L-methionine = a 5-methyl-2'-deoxycytidine in DNA + S-adenosyl-L-homocysteine + H(+)</text>
        <dbReference type="Rhea" id="RHEA:13681"/>
        <dbReference type="Rhea" id="RHEA-COMP:11369"/>
        <dbReference type="Rhea" id="RHEA-COMP:11370"/>
        <dbReference type="ChEBI" id="CHEBI:15378"/>
        <dbReference type="ChEBI" id="CHEBI:57856"/>
        <dbReference type="ChEBI" id="CHEBI:59789"/>
        <dbReference type="ChEBI" id="CHEBI:85452"/>
        <dbReference type="ChEBI" id="CHEBI:85454"/>
        <dbReference type="EC" id="2.1.1.37"/>
    </reaction>
</comment>
<dbReference type="PROSITE" id="PS00094">
    <property type="entry name" value="C5_MTASE_1"/>
    <property type="match status" value="1"/>
</dbReference>
<keyword evidence="3 6" id="KW-0949">S-adenosyl-L-methionine</keyword>
<evidence type="ECO:0000313" key="9">
    <source>
        <dbReference type="EMBL" id="OPC68086.1"/>
    </source>
</evidence>
<evidence type="ECO:0000256" key="1">
    <source>
        <dbReference type="ARBA" id="ARBA00022603"/>
    </source>
</evidence>
<dbReference type="Gene3D" id="3.40.50.150">
    <property type="entry name" value="Vaccinia Virus protein VP39"/>
    <property type="match status" value="1"/>
</dbReference>
<dbReference type="Pfam" id="PF00145">
    <property type="entry name" value="DNA_methylase"/>
    <property type="match status" value="2"/>
</dbReference>
<feature type="active site" evidence="6">
    <location>
        <position position="118"/>
    </location>
</feature>
<dbReference type="GO" id="GO:0009307">
    <property type="term" value="P:DNA restriction-modification system"/>
    <property type="evidence" value="ECO:0007669"/>
    <property type="project" value="UniProtKB-KW"/>
</dbReference>
<accession>A0A1T3MU88</accession>
<evidence type="ECO:0000256" key="2">
    <source>
        <dbReference type="ARBA" id="ARBA00022679"/>
    </source>
</evidence>
<dbReference type="InterPro" id="IPR001525">
    <property type="entry name" value="C5_MeTfrase"/>
</dbReference>
<dbReference type="RefSeq" id="WP_078770686.1">
    <property type="nucleotide sequence ID" value="NZ_CBCSBR010000050.1"/>
</dbReference>
<dbReference type="PRINTS" id="PR00105">
    <property type="entry name" value="C5METTRFRASE"/>
</dbReference>
<evidence type="ECO:0000256" key="8">
    <source>
        <dbReference type="RuleBase" id="RU000417"/>
    </source>
</evidence>
<dbReference type="GO" id="GO:0044027">
    <property type="term" value="P:negative regulation of gene expression via chromosomal CpG island methylation"/>
    <property type="evidence" value="ECO:0007669"/>
    <property type="project" value="TreeGrafter"/>
</dbReference>
<dbReference type="PROSITE" id="PS00095">
    <property type="entry name" value="C5_MTASE_2"/>
    <property type="match status" value="1"/>
</dbReference>
<dbReference type="InterPro" id="IPR050390">
    <property type="entry name" value="C5-Methyltransferase"/>
</dbReference>
<dbReference type="NCBIfam" id="TIGR00675">
    <property type="entry name" value="dcm"/>
    <property type="match status" value="1"/>
</dbReference>
<reference evidence="9 10" key="1">
    <citation type="submission" date="2016-06" db="EMBL/GenBank/DDBJ databases">
        <title>Revisiting the taxonomy of the Elizabethkingia Genus based on Whole-Genome Sequencing, Optical Mapping, and MALDI-TOF.</title>
        <authorList>
            <person name="Nicholson A.C."/>
        </authorList>
    </citation>
    <scope>NUCLEOTIDE SEQUENCE [LARGE SCALE GENOMIC DNA]</scope>
    <source>
        <strain evidence="9 10">G4070</strain>
    </source>
</reference>
<dbReference type="AlphaFoldDB" id="A0A1T3MU88"/>
<evidence type="ECO:0000256" key="5">
    <source>
        <dbReference type="ARBA" id="ARBA00047422"/>
    </source>
</evidence>
<keyword evidence="1 6" id="KW-0489">Methyltransferase</keyword>